<keyword evidence="3" id="KW-1185">Reference proteome</keyword>
<reference evidence="2 3" key="1">
    <citation type="submission" date="2018-06" db="EMBL/GenBank/DDBJ databases">
        <title>Spongiibacterium sp. HME9304 Genome sequencing and assembly.</title>
        <authorList>
            <person name="Kang H."/>
            <person name="Kim H."/>
            <person name="Joh K."/>
        </authorList>
    </citation>
    <scope>NUCLEOTIDE SEQUENCE [LARGE SCALE GENOMIC DNA]</scope>
    <source>
        <strain evidence="2 3">HME9304</strain>
    </source>
</reference>
<dbReference type="SUPFAM" id="SSF141673">
    <property type="entry name" value="MOSC N-terminal domain-like"/>
    <property type="match status" value="1"/>
</dbReference>
<dbReference type="RefSeq" id="WP_112376852.1">
    <property type="nucleotide sequence ID" value="NZ_CP030104.1"/>
</dbReference>
<dbReference type="AlphaFoldDB" id="A0A2Z4LN41"/>
<protein>
    <submittedName>
        <fullName evidence="2">Mitochondrial amidoxime-reducing component</fullName>
    </submittedName>
</protein>
<organism evidence="2 3">
    <name type="scientific">Flagellimonas maritima</name>
    <dbReference type="NCBI Taxonomy" id="1383885"/>
    <lineage>
        <taxon>Bacteria</taxon>
        <taxon>Pseudomonadati</taxon>
        <taxon>Bacteroidota</taxon>
        <taxon>Flavobacteriia</taxon>
        <taxon>Flavobacteriales</taxon>
        <taxon>Flavobacteriaceae</taxon>
        <taxon>Flagellimonas</taxon>
    </lineage>
</organism>
<dbReference type="SUPFAM" id="SSF50800">
    <property type="entry name" value="PK beta-barrel domain-like"/>
    <property type="match status" value="1"/>
</dbReference>
<evidence type="ECO:0000313" key="3">
    <source>
        <dbReference type="Proteomes" id="UP000248536"/>
    </source>
</evidence>
<dbReference type="GO" id="GO:0003824">
    <property type="term" value="F:catalytic activity"/>
    <property type="evidence" value="ECO:0007669"/>
    <property type="project" value="InterPro"/>
</dbReference>
<name>A0A2Z4LN41_9FLAO</name>
<evidence type="ECO:0000313" key="2">
    <source>
        <dbReference type="EMBL" id="AWX43255.1"/>
    </source>
</evidence>
<dbReference type="GO" id="GO:0030151">
    <property type="term" value="F:molybdenum ion binding"/>
    <property type="evidence" value="ECO:0007669"/>
    <property type="project" value="InterPro"/>
</dbReference>
<dbReference type="PANTHER" id="PTHR14237">
    <property type="entry name" value="MOLYBDOPTERIN COFACTOR SULFURASE MOSC"/>
    <property type="match status" value="1"/>
</dbReference>
<dbReference type="KEGG" id="spon:HME9304_00242"/>
<gene>
    <name evidence="2" type="ORF">HME9304_00242</name>
</gene>
<dbReference type="GO" id="GO:0030170">
    <property type="term" value="F:pyridoxal phosphate binding"/>
    <property type="evidence" value="ECO:0007669"/>
    <property type="project" value="InterPro"/>
</dbReference>
<sequence>MKLSDIYIYPLKSCTAQEVSPTRVLPTGIPFDRSIVAINERNQTLTGRECQRLTLISAKINGNSLHLSIEENNPLIIDLPSDEQRLIEFKLFRNKVQGLLFDKKASDWISDVLGMNLRLVYIKEHYRPITPKRGGTNNERMAYADASPIHVILKESVASLGTELNHDINPMRFRPNLIISGGKPFEEDHWETVRIGNSEFRVQQKCERCIFTTIDPITSVKDDAMEPLATLAGFRKKRNEGLTFGIYLVPLNEGLIKVGDTVQITTSNQ</sequence>
<accession>A0A2Z4LN41</accession>
<feature type="domain" description="MOSC" evidence="1">
    <location>
        <begin position="121"/>
        <end position="265"/>
    </location>
</feature>
<evidence type="ECO:0000259" key="1">
    <source>
        <dbReference type="PROSITE" id="PS51340"/>
    </source>
</evidence>
<dbReference type="PROSITE" id="PS51340">
    <property type="entry name" value="MOSC"/>
    <property type="match status" value="1"/>
</dbReference>
<proteinExistence type="predicted"/>
<dbReference type="InterPro" id="IPR005303">
    <property type="entry name" value="MOCOS_middle"/>
</dbReference>
<dbReference type="InterPro" id="IPR005302">
    <property type="entry name" value="MoCF_Sase_C"/>
</dbReference>
<dbReference type="PANTHER" id="PTHR14237:SF19">
    <property type="entry name" value="MITOCHONDRIAL AMIDOXIME REDUCING COMPONENT 1"/>
    <property type="match status" value="1"/>
</dbReference>
<dbReference type="Proteomes" id="UP000248536">
    <property type="component" value="Chromosome"/>
</dbReference>
<dbReference type="OrthoDB" id="581532at2"/>
<dbReference type="Pfam" id="PF03476">
    <property type="entry name" value="MOSC_N"/>
    <property type="match status" value="1"/>
</dbReference>
<dbReference type="EMBL" id="CP030104">
    <property type="protein sequence ID" value="AWX43255.1"/>
    <property type="molecule type" value="Genomic_DNA"/>
</dbReference>
<dbReference type="InterPro" id="IPR011037">
    <property type="entry name" value="Pyrv_Knase-like_insert_dom_sf"/>
</dbReference>
<dbReference type="Pfam" id="PF03473">
    <property type="entry name" value="MOSC"/>
    <property type="match status" value="1"/>
</dbReference>